<gene>
    <name evidence="2" type="ORF">A2677_03970</name>
</gene>
<dbReference type="EMBL" id="MHKK01000030">
    <property type="protein sequence ID" value="OGY89584.1"/>
    <property type="molecule type" value="Genomic_DNA"/>
</dbReference>
<feature type="transmembrane region" description="Helical" evidence="1">
    <location>
        <begin position="48"/>
        <end position="70"/>
    </location>
</feature>
<evidence type="ECO:0000313" key="2">
    <source>
        <dbReference type="EMBL" id="OGY89584.1"/>
    </source>
</evidence>
<evidence type="ECO:0000313" key="3">
    <source>
        <dbReference type="Proteomes" id="UP000177817"/>
    </source>
</evidence>
<dbReference type="Proteomes" id="UP000177817">
    <property type="component" value="Unassembled WGS sequence"/>
</dbReference>
<comment type="caution">
    <text evidence="2">The sequence shown here is derived from an EMBL/GenBank/DDBJ whole genome shotgun (WGS) entry which is preliminary data.</text>
</comment>
<keyword evidence="1" id="KW-1133">Transmembrane helix</keyword>
<feature type="transmembrane region" description="Helical" evidence="1">
    <location>
        <begin position="82"/>
        <end position="102"/>
    </location>
</feature>
<reference evidence="2 3" key="1">
    <citation type="journal article" date="2016" name="Nat. Commun.">
        <title>Thousands of microbial genomes shed light on interconnected biogeochemical processes in an aquifer system.</title>
        <authorList>
            <person name="Anantharaman K."/>
            <person name="Brown C.T."/>
            <person name="Hug L.A."/>
            <person name="Sharon I."/>
            <person name="Castelle C.J."/>
            <person name="Probst A.J."/>
            <person name="Thomas B.C."/>
            <person name="Singh A."/>
            <person name="Wilkins M.J."/>
            <person name="Karaoz U."/>
            <person name="Brodie E.L."/>
            <person name="Williams K.H."/>
            <person name="Hubbard S.S."/>
            <person name="Banfield J.F."/>
        </authorList>
    </citation>
    <scope>NUCLEOTIDE SEQUENCE [LARGE SCALE GENOMIC DNA]</scope>
</reference>
<organism evidence="2 3">
    <name type="scientific">Candidatus Komeilibacteria bacterium RIFCSPHIGHO2_01_FULL_52_14</name>
    <dbReference type="NCBI Taxonomy" id="1798549"/>
    <lineage>
        <taxon>Bacteria</taxon>
        <taxon>Candidatus Komeiliibacteriota</taxon>
    </lineage>
</organism>
<feature type="transmembrane region" description="Helical" evidence="1">
    <location>
        <begin position="7"/>
        <end position="28"/>
    </location>
</feature>
<evidence type="ECO:0000256" key="1">
    <source>
        <dbReference type="SAM" id="Phobius"/>
    </source>
</evidence>
<accession>A0A1G2BK69</accession>
<sequence length="657" mass="76598">MKNKHSLMVSILATLLTIALMCYLPLYLLKQNPSAGLAAIGIVAPFYYFPYNQFTALFFVCILTPILYFLYKRFKKDAVIKFWKTLIFTIIIVQGLVFFYNYNTNFSGWQKLQQIDTANSDKKAALKILHETFADIMKTRASDRCHELGQLLQQKSALFVTRDEYSEARRYSLYTEESCQKILEGDYEYFTKDQEGISVRQAVFPFFDTWSQAGWLAIFNIFGYEHCLKQDTSLVTYPEQSNDPRYSNPIPISRFCTVKQAIASKDSNYCEHLTRDLVSLNYNYCISQLASLTKQPKLCEQLSLENKRKELEALRSEFPGSSDKQFNEFVESSLQASIESCKKPGLREWNFDQYRITPTDYVKHAETIDVEYYSDEYNAMMQTLESEKKATEEKKLRLAVLHTTFGEIMKNKQINRCAELEKLMQDKAPLIENKDYYILYTEENCKKILQGDYAFFSKLALEKDEFKKEKESFPFMLEARESAWLTIFNAFGYEHCINSSQFSIAPTRTFEPPDGSYFGQLEKKQIPFSNFCNLKQAITTKDLAYCDQMKGDDFFSRDSCIRELAFVKQEPTLCDSGFEGTRRALDANRKNVPWTYDDEYQEHIVYFMNKIVAECKNPWLPLRAYAVTSDNYAEKFSILAEDVFYADPWEPGFKGFD</sequence>
<keyword evidence="1" id="KW-0472">Membrane</keyword>
<keyword evidence="1" id="KW-0812">Transmembrane</keyword>
<name>A0A1G2BK69_9BACT</name>
<dbReference type="AlphaFoldDB" id="A0A1G2BK69"/>
<proteinExistence type="predicted"/>
<protein>
    <submittedName>
        <fullName evidence="2">Uncharacterized protein</fullName>
    </submittedName>
</protein>